<dbReference type="Gene3D" id="1.10.3720.10">
    <property type="entry name" value="MetI-like"/>
    <property type="match status" value="1"/>
</dbReference>
<dbReference type="GeneID" id="81709206"/>
<evidence type="ECO:0000259" key="8">
    <source>
        <dbReference type="PROSITE" id="PS50928"/>
    </source>
</evidence>
<dbReference type="GO" id="GO:0005886">
    <property type="term" value="C:plasma membrane"/>
    <property type="evidence" value="ECO:0007669"/>
    <property type="project" value="UniProtKB-SubCell"/>
</dbReference>
<feature type="transmembrane region" description="Helical" evidence="7">
    <location>
        <begin position="286"/>
        <end position="306"/>
    </location>
</feature>
<dbReference type="InterPro" id="IPR035906">
    <property type="entry name" value="MetI-like_sf"/>
</dbReference>
<dbReference type="PROSITE" id="PS50928">
    <property type="entry name" value="ABC_TM1"/>
    <property type="match status" value="1"/>
</dbReference>
<feature type="transmembrane region" description="Helical" evidence="7">
    <location>
        <begin position="167"/>
        <end position="188"/>
    </location>
</feature>
<evidence type="ECO:0000313" key="10">
    <source>
        <dbReference type="Proteomes" id="UP000234778"/>
    </source>
</evidence>
<feature type="transmembrane region" description="Helical" evidence="7">
    <location>
        <begin position="135"/>
        <end position="155"/>
    </location>
</feature>
<evidence type="ECO:0000256" key="7">
    <source>
        <dbReference type="SAM" id="Phobius"/>
    </source>
</evidence>
<accession>A0A2I1KQZ8</accession>
<keyword evidence="2" id="KW-0813">Transport</keyword>
<evidence type="ECO:0000256" key="5">
    <source>
        <dbReference type="ARBA" id="ARBA00022989"/>
    </source>
</evidence>
<evidence type="ECO:0000256" key="4">
    <source>
        <dbReference type="ARBA" id="ARBA00022692"/>
    </source>
</evidence>
<dbReference type="PANTHER" id="PTHR43744:SF9">
    <property type="entry name" value="POLYGALACTURONAN_RHAMNOGALACTURONAN TRANSPORT SYSTEM PERMEASE PROTEIN YTCP"/>
    <property type="match status" value="1"/>
</dbReference>
<feature type="transmembrane region" description="Helical" evidence="7">
    <location>
        <begin position="103"/>
        <end position="123"/>
    </location>
</feature>
<dbReference type="RefSeq" id="WP_101638336.1">
    <property type="nucleotide sequence ID" value="NZ_JBKUIE010000003.1"/>
</dbReference>
<proteinExistence type="predicted"/>
<evidence type="ECO:0000256" key="2">
    <source>
        <dbReference type="ARBA" id="ARBA00022448"/>
    </source>
</evidence>
<feature type="domain" description="ABC transmembrane type-1" evidence="8">
    <location>
        <begin position="99"/>
        <end position="304"/>
    </location>
</feature>
<feature type="transmembrane region" description="Helical" evidence="7">
    <location>
        <begin position="208"/>
        <end position="233"/>
    </location>
</feature>
<dbReference type="Proteomes" id="UP000234778">
    <property type="component" value="Unassembled WGS sequence"/>
</dbReference>
<dbReference type="InterPro" id="IPR000515">
    <property type="entry name" value="MetI-like"/>
</dbReference>
<reference evidence="9 10" key="1">
    <citation type="submission" date="2017-12" db="EMBL/GenBank/DDBJ databases">
        <title>Phylogenetic diversity of female urinary microbiome.</title>
        <authorList>
            <person name="Thomas-White K."/>
            <person name="Wolfe A.J."/>
        </authorList>
    </citation>
    <scope>NUCLEOTIDE SEQUENCE [LARGE SCALE GENOMIC DNA]</scope>
    <source>
        <strain evidence="9 10">UMB0319</strain>
    </source>
</reference>
<name>A0A2I1KQZ8_9ACTO</name>
<evidence type="ECO:0000256" key="1">
    <source>
        <dbReference type="ARBA" id="ARBA00004651"/>
    </source>
</evidence>
<protein>
    <submittedName>
        <fullName evidence="9">Sugar ABC transporter permease</fullName>
    </submittedName>
</protein>
<dbReference type="CDD" id="cd06261">
    <property type="entry name" value="TM_PBP2"/>
    <property type="match status" value="1"/>
</dbReference>
<feature type="transmembrane region" description="Helical" evidence="7">
    <location>
        <begin position="36"/>
        <end position="59"/>
    </location>
</feature>
<dbReference type="AlphaFoldDB" id="A0A2I1KQZ8"/>
<dbReference type="PANTHER" id="PTHR43744">
    <property type="entry name" value="ABC TRANSPORTER PERMEASE PROTEIN MG189-RELATED-RELATED"/>
    <property type="match status" value="1"/>
</dbReference>
<keyword evidence="5 7" id="KW-1133">Transmembrane helix</keyword>
<dbReference type="SUPFAM" id="SSF161098">
    <property type="entry name" value="MetI-like"/>
    <property type="match status" value="1"/>
</dbReference>
<keyword evidence="3" id="KW-1003">Cell membrane</keyword>
<evidence type="ECO:0000256" key="3">
    <source>
        <dbReference type="ARBA" id="ARBA00022475"/>
    </source>
</evidence>
<dbReference type="GO" id="GO:0055085">
    <property type="term" value="P:transmembrane transport"/>
    <property type="evidence" value="ECO:0007669"/>
    <property type="project" value="InterPro"/>
</dbReference>
<comment type="subcellular location">
    <subcellularLocation>
        <location evidence="1">Cell membrane</location>
        <topology evidence="1">Multi-pass membrane protein</topology>
    </subcellularLocation>
</comment>
<organism evidence="9 10">
    <name type="scientific">Actinomyces urogenitalis</name>
    <dbReference type="NCBI Taxonomy" id="103621"/>
    <lineage>
        <taxon>Bacteria</taxon>
        <taxon>Bacillati</taxon>
        <taxon>Actinomycetota</taxon>
        <taxon>Actinomycetes</taxon>
        <taxon>Actinomycetales</taxon>
        <taxon>Actinomycetaceae</taxon>
        <taxon>Actinomyces</taxon>
    </lineage>
</organism>
<comment type="caution">
    <text evidence="9">The sequence shown here is derived from an EMBL/GenBank/DDBJ whole genome shotgun (WGS) entry which is preliminary data.</text>
</comment>
<keyword evidence="6 7" id="KW-0472">Membrane</keyword>
<evidence type="ECO:0000256" key="6">
    <source>
        <dbReference type="ARBA" id="ARBA00023136"/>
    </source>
</evidence>
<keyword evidence="4 7" id="KW-0812">Transmembrane</keyword>
<gene>
    <name evidence="9" type="ORF">CYJ26_09695</name>
</gene>
<sequence length="321" mass="35182">MSSATASATGLLTSTSPARRNHPAGRFWERVADPLYAAFVVILLGTAVIAIIYPLYFVVIASISDPNQIYEGNVWLWPKGITFEGYARMFSTSTIIRGFANSLLYTVVGATILVCSILGAGYALSRRTLPFRRTIMAAFIVTMFFAGGMIARYLVVRELGMLNTMWAVVLPGAIGVTNLVIARTFFSTTIPEELHEAAELDGSSELRYFFQIVLPLSKALIMLLVVTHAVAYWNQFFDAMIYLNDETKYPLQLVLRTILIQSDASGSGLSATGMDSYAESQRIAELMKYGMIVVSTFPLLAALPFAHKYFAQGAMIGAVKS</sequence>
<evidence type="ECO:0000313" key="9">
    <source>
        <dbReference type="EMBL" id="PKY98063.1"/>
    </source>
</evidence>
<dbReference type="EMBL" id="PKHA01000012">
    <property type="protein sequence ID" value="PKY98063.1"/>
    <property type="molecule type" value="Genomic_DNA"/>
</dbReference>